<dbReference type="SUPFAM" id="SSF159941">
    <property type="entry name" value="MM3350-like"/>
    <property type="match status" value="1"/>
</dbReference>
<proteinExistence type="predicted"/>
<reference evidence="2 3" key="1">
    <citation type="submission" date="2017-06" db="EMBL/GenBank/DDBJ databases">
        <authorList>
            <consortium name="Pathogen Informatics"/>
        </authorList>
    </citation>
    <scope>NUCLEOTIDE SEQUENCE [LARGE SCALE GENOMIC DNA]</scope>
    <source>
        <strain evidence="2 3">NCTC13015</strain>
    </source>
</reference>
<feature type="domain" description="Plasmid pRiA4b Orf3-like" evidence="1">
    <location>
        <begin position="4"/>
        <end position="123"/>
    </location>
</feature>
<protein>
    <submittedName>
        <fullName evidence="2">Plasmid pRiA4b ORF-3 family protein</fullName>
    </submittedName>
</protein>
<dbReference type="Pfam" id="PF07929">
    <property type="entry name" value="PRiA4_ORF3"/>
    <property type="match status" value="1"/>
</dbReference>
<evidence type="ECO:0000259" key="1">
    <source>
        <dbReference type="Pfam" id="PF07929"/>
    </source>
</evidence>
<evidence type="ECO:0000313" key="3">
    <source>
        <dbReference type="Proteomes" id="UP000215374"/>
    </source>
</evidence>
<dbReference type="InterPro" id="IPR012912">
    <property type="entry name" value="Plasmid_pRiA4b_Orf3-like"/>
</dbReference>
<organism evidence="2 3">
    <name type="scientific">Corynebacterium imitans</name>
    <dbReference type="NCBI Taxonomy" id="156978"/>
    <lineage>
        <taxon>Bacteria</taxon>
        <taxon>Bacillati</taxon>
        <taxon>Actinomycetota</taxon>
        <taxon>Actinomycetes</taxon>
        <taxon>Mycobacteriales</taxon>
        <taxon>Corynebacteriaceae</taxon>
        <taxon>Corynebacterium</taxon>
    </lineage>
</organism>
<dbReference type="InterPro" id="IPR024047">
    <property type="entry name" value="MM3350-like_sf"/>
</dbReference>
<name>A0A240AVI4_9CORY</name>
<accession>A0A240AVI4</accession>
<dbReference type="AlphaFoldDB" id="A0A240AVI4"/>
<evidence type="ECO:0000313" key="2">
    <source>
        <dbReference type="EMBL" id="SNV87144.1"/>
    </source>
</evidence>
<dbReference type="EMBL" id="LT906467">
    <property type="protein sequence ID" value="SNV87144.1"/>
    <property type="molecule type" value="Genomic_DNA"/>
</dbReference>
<dbReference type="Proteomes" id="UP000215374">
    <property type="component" value="Chromosome 1"/>
</dbReference>
<gene>
    <name evidence="2" type="ORF">SAMEA4535761_02367</name>
</gene>
<dbReference type="Gene3D" id="3.10.290.30">
    <property type="entry name" value="MM3350-like"/>
    <property type="match status" value="1"/>
</dbReference>
<sequence>MLFTVEGARPEISRCVNVESDLDLSRLAQIIDASLGFSGAAGHLFIHEDETKREVFAENPGPGERSMSSMQVGDMPPLLYVYDPTANWNVSVRRIGQSGLEGPTPLLVHAQGPDVVETANGPEMMTRLHEEARNLAAGLPPNMEITPLLLGCLPVMTPDRMLDRLSVVDQVAVATRMGFVGEELDAPEAQPPHFDDLPDQDLTMLLDAFLEQRPDLKEILDTDPDPHSNPTLIAAFQEFFEDTMVPVGDGAVDMHAPKGFSPVLAQYLEALGERAPLTTRGKLKVNIVRSLIDVLDLPSYLSQPREDTWDAIVFGRFLLEKLGFLTRVGNSLLRTPEGTDFLASPSIAGREAEFADACAEYFGDWTWGMVVEFLTGDLRGPASPAIDDALDTLMVLGGVFEMGDVNVITAELTAVLNRGQV</sequence>